<evidence type="ECO:0000313" key="9">
    <source>
        <dbReference type="Proteomes" id="UP000005753"/>
    </source>
</evidence>
<feature type="transmembrane region" description="Helical" evidence="7">
    <location>
        <begin position="424"/>
        <end position="452"/>
    </location>
</feature>
<sequence>MEQKKDRVKFSSKIGFVLAAASSAVGLGNLWRFPYLAAKYGGGIFLLTYIVLALTFGFSLLVAEIAIGRKTGLSSVAAFKKLGQKSNICGILGMVIPMIITPYYCTIGGWVTKYFATFVTGQYKQAATDDYFTGFITSDFGPVLFLFIFLLLTTVIVLLGVQKGIEKASVILMPILLGLIVIISIYVVTRPGAAAGLSYYFKPDFSKISGKLILGALGQLFYSNSIAMGIMITYGSYMEKKENLVNSAHQIEFFDSVVAILAGLIIVPSVYIFSGGDASAMGAGPGLMFVTLPKVFDSFPGGGLAGIAFFALVLFAALTSAISLLEAVVSNIMDLTRMSRFKATILSAVYCVVVGSLCSLGFGPLSFVKIIGFDILDFLDFISNSVMMPVLAFFTAVFIGFKLKPEFLIAEAEEGGASFRLKKFWAFMIKWICPIGIVAILVSSILSGFGLLSI</sequence>
<feature type="transmembrane region" description="Helical" evidence="7">
    <location>
        <begin position="88"/>
        <end position="111"/>
    </location>
</feature>
<feature type="transmembrane region" description="Helical" evidence="7">
    <location>
        <begin position="140"/>
        <end position="161"/>
    </location>
</feature>
<evidence type="ECO:0000256" key="6">
    <source>
        <dbReference type="RuleBase" id="RU003732"/>
    </source>
</evidence>
<dbReference type="InterPro" id="IPR000175">
    <property type="entry name" value="Na/ntran_symport"/>
</dbReference>
<dbReference type="PROSITE" id="PS00610">
    <property type="entry name" value="NA_NEUROTRAN_SYMP_1"/>
    <property type="match status" value="1"/>
</dbReference>
<dbReference type="AlphaFoldDB" id="I5ARG7"/>
<dbReference type="HOGENOM" id="CLU_006855_3_4_9"/>
<name>I5ARG7_EUBC6</name>
<comment type="similarity">
    <text evidence="6">Belongs to the sodium:neurotransmitter symporter (SNF) (TC 2.A.22) family.</text>
</comment>
<evidence type="ECO:0000256" key="5">
    <source>
        <dbReference type="ARBA" id="ARBA00023136"/>
    </source>
</evidence>
<comment type="subcellular location">
    <subcellularLocation>
        <location evidence="1">Membrane</location>
        <topology evidence="1">Multi-pass membrane protein</topology>
    </subcellularLocation>
</comment>
<evidence type="ECO:0000256" key="1">
    <source>
        <dbReference type="ARBA" id="ARBA00004141"/>
    </source>
</evidence>
<dbReference type="Proteomes" id="UP000005753">
    <property type="component" value="Chromosome"/>
</dbReference>
<feature type="transmembrane region" description="Helical" evidence="7">
    <location>
        <begin position="304"/>
        <end position="329"/>
    </location>
</feature>
<dbReference type="EMBL" id="CM001487">
    <property type="protein sequence ID" value="EIM56390.1"/>
    <property type="molecule type" value="Genomic_DNA"/>
</dbReference>
<dbReference type="PRINTS" id="PR00176">
    <property type="entry name" value="NANEUSMPORT"/>
</dbReference>
<feature type="transmembrane region" description="Helical" evidence="7">
    <location>
        <begin position="12"/>
        <end position="31"/>
    </location>
</feature>
<keyword evidence="6" id="KW-0769">Symport</keyword>
<dbReference type="PROSITE" id="PS50267">
    <property type="entry name" value="NA_NEUROTRAN_SYMP_3"/>
    <property type="match status" value="1"/>
</dbReference>
<organism evidence="8 9">
    <name type="scientific">Eubacterium cellulosolvens (strain ATCC 43171 / JCM 9499 / 6)</name>
    <name type="common">Cillobacterium cellulosolvens</name>
    <dbReference type="NCBI Taxonomy" id="633697"/>
    <lineage>
        <taxon>Bacteria</taxon>
        <taxon>Bacillati</taxon>
        <taxon>Bacillota</taxon>
        <taxon>Clostridia</taxon>
        <taxon>Eubacteriales</taxon>
        <taxon>Eubacteriaceae</taxon>
        <taxon>Eubacterium</taxon>
    </lineage>
</organism>
<feature type="transmembrane region" description="Helical" evidence="7">
    <location>
        <begin position="341"/>
        <end position="362"/>
    </location>
</feature>
<feature type="transmembrane region" description="Helical" evidence="7">
    <location>
        <begin position="382"/>
        <end position="403"/>
    </location>
</feature>
<proteinExistence type="inferred from homology"/>
<feature type="transmembrane region" description="Helical" evidence="7">
    <location>
        <begin position="208"/>
        <end position="232"/>
    </location>
</feature>
<dbReference type="InterPro" id="IPR037272">
    <property type="entry name" value="SNS_sf"/>
</dbReference>
<feature type="transmembrane region" description="Helical" evidence="7">
    <location>
        <begin position="253"/>
        <end position="273"/>
    </location>
</feature>
<evidence type="ECO:0000256" key="2">
    <source>
        <dbReference type="ARBA" id="ARBA00022448"/>
    </source>
</evidence>
<evidence type="ECO:0000256" key="3">
    <source>
        <dbReference type="ARBA" id="ARBA00022692"/>
    </source>
</evidence>
<feature type="transmembrane region" description="Helical" evidence="7">
    <location>
        <begin position="168"/>
        <end position="188"/>
    </location>
</feature>
<keyword evidence="4 7" id="KW-1133">Transmembrane helix</keyword>
<reference evidence="8 9" key="2">
    <citation type="submission" date="2012-02" db="EMBL/GenBank/DDBJ databases">
        <title>Improved High-Quality Draft sequence of Eubacterium cellulosolvens 6.</title>
        <authorList>
            <consortium name="US DOE Joint Genome Institute"/>
            <person name="Lucas S."/>
            <person name="Han J."/>
            <person name="Lapidus A."/>
            <person name="Cheng J.-F."/>
            <person name="Goodwin L."/>
            <person name="Pitluck S."/>
            <person name="Peters L."/>
            <person name="Mikhailova N."/>
            <person name="Gu W."/>
            <person name="Detter J.C."/>
            <person name="Han C."/>
            <person name="Tapia R."/>
            <person name="Land M."/>
            <person name="Hauser L."/>
            <person name="Kyrpides N."/>
            <person name="Ivanova N."/>
            <person name="Pagani I."/>
            <person name="Johnson E."/>
            <person name="Mukhopadhyay B."/>
            <person name="Anderson I."/>
            <person name="Woyke T."/>
        </authorList>
    </citation>
    <scope>NUCLEOTIDE SEQUENCE [LARGE SCALE GENOMIC DNA]</scope>
    <source>
        <strain evidence="8 9">6</strain>
    </source>
</reference>
<dbReference type="PANTHER" id="PTHR42948:SF1">
    <property type="entry name" value="TRANSPORTER"/>
    <property type="match status" value="1"/>
</dbReference>
<dbReference type="CDD" id="cd10336">
    <property type="entry name" value="SLC6sbd_Tyt1-Like"/>
    <property type="match status" value="1"/>
</dbReference>
<dbReference type="InterPro" id="IPR047218">
    <property type="entry name" value="YocR/YhdH-like"/>
</dbReference>
<evidence type="ECO:0000256" key="7">
    <source>
        <dbReference type="SAM" id="Phobius"/>
    </source>
</evidence>
<gene>
    <name evidence="8" type="ORF">EubceDRAFT1_0548</name>
</gene>
<keyword evidence="3 6" id="KW-0812">Transmembrane</keyword>
<dbReference type="Pfam" id="PF00209">
    <property type="entry name" value="SNF"/>
    <property type="match status" value="2"/>
</dbReference>
<dbReference type="SUPFAM" id="SSF161070">
    <property type="entry name" value="SNF-like"/>
    <property type="match status" value="1"/>
</dbReference>
<reference evidence="8 9" key="1">
    <citation type="submission" date="2010-08" db="EMBL/GenBank/DDBJ databases">
        <authorList>
            <consortium name="US DOE Joint Genome Institute (JGI-PGF)"/>
            <person name="Lucas S."/>
            <person name="Copeland A."/>
            <person name="Lapidus A."/>
            <person name="Cheng J.-F."/>
            <person name="Bruce D."/>
            <person name="Goodwin L."/>
            <person name="Pitluck S."/>
            <person name="Land M.L."/>
            <person name="Hauser L."/>
            <person name="Chang Y.-J."/>
            <person name="Anderson I.J."/>
            <person name="Johnson E."/>
            <person name="Mulhopadhyay B."/>
            <person name="Kyrpides N."/>
            <person name="Woyke T.J."/>
        </authorList>
    </citation>
    <scope>NUCLEOTIDE SEQUENCE [LARGE SCALE GENOMIC DNA]</scope>
    <source>
        <strain evidence="8 9">6</strain>
    </source>
</reference>
<dbReference type="GO" id="GO:0015293">
    <property type="term" value="F:symporter activity"/>
    <property type="evidence" value="ECO:0007669"/>
    <property type="project" value="UniProtKB-KW"/>
</dbReference>
<feature type="transmembrane region" description="Helical" evidence="7">
    <location>
        <begin position="43"/>
        <end position="67"/>
    </location>
</feature>
<keyword evidence="5 7" id="KW-0472">Membrane</keyword>
<dbReference type="eggNOG" id="COG0733">
    <property type="taxonomic scope" value="Bacteria"/>
</dbReference>
<dbReference type="GO" id="GO:0016020">
    <property type="term" value="C:membrane"/>
    <property type="evidence" value="ECO:0007669"/>
    <property type="project" value="UniProtKB-SubCell"/>
</dbReference>
<keyword evidence="9" id="KW-1185">Reference proteome</keyword>
<keyword evidence="2 6" id="KW-0813">Transport</keyword>
<dbReference type="PANTHER" id="PTHR42948">
    <property type="entry name" value="TRANSPORTER"/>
    <property type="match status" value="1"/>
</dbReference>
<accession>I5ARG7</accession>
<dbReference type="OrthoDB" id="9762833at2"/>
<protein>
    <recommendedName>
        <fullName evidence="6">Transporter</fullName>
    </recommendedName>
</protein>
<dbReference type="NCBIfam" id="NF037979">
    <property type="entry name" value="Na_transp"/>
    <property type="match status" value="1"/>
</dbReference>
<evidence type="ECO:0000256" key="4">
    <source>
        <dbReference type="ARBA" id="ARBA00022989"/>
    </source>
</evidence>
<evidence type="ECO:0000313" key="8">
    <source>
        <dbReference type="EMBL" id="EIM56390.1"/>
    </source>
</evidence>